<feature type="domain" description="PPM-type phosphatase" evidence="2">
    <location>
        <begin position="29"/>
        <end position="235"/>
    </location>
</feature>
<dbReference type="PANTHER" id="PTHR43156:SF2">
    <property type="entry name" value="STAGE II SPORULATION PROTEIN E"/>
    <property type="match status" value="1"/>
</dbReference>
<evidence type="ECO:0000313" key="4">
    <source>
        <dbReference type="Proteomes" id="UP000307808"/>
    </source>
</evidence>
<keyword evidence="1" id="KW-0378">Hydrolase</keyword>
<dbReference type="Gene3D" id="3.60.40.10">
    <property type="entry name" value="PPM-type phosphatase domain"/>
    <property type="match status" value="1"/>
</dbReference>
<dbReference type="Pfam" id="PF07228">
    <property type="entry name" value="SpoIIE"/>
    <property type="match status" value="1"/>
</dbReference>
<dbReference type="OrthoDB" id="163538at2"/>
<gene>
    <name evidence="3" type="ORF">FC770_09785</name>
</gene>
<dbReference type="InterPro" id="IPR052016">
    <property type="entry name" value="Bact_Sigma-Reg"/>
</dbReference>
<dbReference type="InterPro" id="IPR001932">
    <property type="entry name" value="PPM-type_phosphatase-like_dom"/>
</dbReference>
<dbReference type="AlphaFoldDB" id="A0A4U2YMX9"/>
<proteinExistence type="predicted"/>
<accession>A0A4U2YMX9</accession>
<comment type="caution">
    <text evidence="3">The sequence shown here is derived from an EMBL/GenBank/DDBJ whole genome shotgun (WGS) entry which is preliminary data.</text>
</comment>
<dbReference type="EMBL" id="SZPY01000002">
    <property type="protein sequence ID" value="TKI62646.1"/>
    <property type="molecule type" value="Genomic_DNA"/>
</dbReference>
<dbReference type="InterPro" id="IPR036457">
    <property type="entry name" value="PPM-type-like_dom_sf"/>
</dbReference>
<reference evidence="3 4" key="1">
    <citation type="submission" date="2019-04" db="EMBL/GenBank/DDBJ databases">
        <authorList>
            <person name="Dong K."/>
        </authorList>
    </citation>
    <scope>NUCLEOTIDE SEQUENCE [LARGE SCALE GENOMIC DNA]</scope>
    <source>
        <strain evidence="4">dk3543</strain>
    </source>
</reference>
<evidence type="ECO:0000256" key="1">
    <source>
        <dbReference type="ARBA" id="ARBA00022801"/>
    </source>
</evidence>
<dbReference type="SMART" id="SM00331">
    <property type="entry name" value="PP2C_SIG"/>
    <property type="match status" value="1"/>
</dbReference>
<organism evidence="3 4">
    <name type="scientific">Nocardioides jishulii</name>
    <dbReference type="NCBI Taxonomy" id="2575440"/>
    <lineage>
        <taxon>Bacteria</taxon>
        <taxon>Bacillati</taxon>
        <taxon>Actinomycetota</taxon>
        <taxon>Actinomycetes</taxon>
        <taxon>Propionibacteriales</taxon>
        <taxon>Nocardioidaceae</taxon>
        <taxon>Nocardioides</taxon>
    </lineage>
</organism>
<evidence type="ECO:0000259" key="2">
    <source>
        <dbReference type="SMART" id="SM00331"/>
    </source>
</evidence>
<name>A0A4U2YMX9_9ACTN</name>
<dbReference type="Proteomes" id="UP000307808">
    <property type="component" value="Unassembled WGS sequence"/>
</dbReference>
<dbReference type="GO" id="GO:0016791">
    <property type="term" value="F:phosphatase activity"/>
    <property type="evidence" value="ECO:0007669"/>
    <property type="project" value="TreeGrafter"/>
</dbReference>
<evidence type="ECO:0000313" key="3">
    <source>
        <dbReference type="EMBL" id="TKI62646.1"/>
    </source>
</evidence>
<dbReference type="PANTHER" id="PTHR43156">
    <property type="entry name" value="STAGE II SPORULATION PROTEIN E-RELATED"/>
    <property type="match status" value="1"/>
</dbReference>
<sequence length="491" mass="51354">MDEGLETLEALVPASLGLFPSLCVTGRYVLGRHRRCHSASGLKAVPLPDGRVAVAVAEAPGGGAVAAVTTARLFAVLYARLEDGASLSDALAGCDRCARRTPQGPGATMAVAVVAQDDGITEVGTAGHTAPLHLTRTGRTRHLPLPASRPLGTGGVPTTAELHLEIGDSLVLYTKGLVTARDGLVATGTRRLEALLTEIDPMRCADGDAVAEDVLGAMQRPSGFVDDVALVVAQRCSPPTPFRFTGHVAPGERSRCTTALSDWLAALGVSLVDHVTLQRAVDVIATSIVDSHATRTRAAFTVDAVLTDGGVVEIRLRCTTSWRPETPGRQHALVVAGGLVDSLRLSHTTASPNEDQVEHGTQVLLRQAVGRAVPLLRSVAHDSTGRLLEAASGPSAMVRETVPGSLWVTGAMGTEDEEEFRWALHEVTCSGTVSATIDLTGITRMTGHAVLTLFDFLERAASSQVDLTVVADEDSVADQVLTLAALPHVTH</sequence>
<dbReference type="RefSeq" id="WP_137065914.1">
    <property type="nucleotide sequence ID" value="NZ_CP040748.1"/>
</dbReference>
<protein>
    <submittedName>
        <fullName evidence="3">Serine/threonine-protein phosphatase</fullName>
    </submittedName>
</protein>
<keyword evidence="4" id="KW-1185">Reference proteome</keyword>